<keyword evidence="10" id="KW-0238">DNA-binding</keyword>
<dbReference type="InterPro" id="IPR041588">
    <property type="entry name" value="Integrase_H2C2"/>
</dbReference>
<dbReference type="FunFam" id="3.30.420.10:FF:000032">
    <property type="entry name" value="Retrovirus-related Pol polyprotein from transposon 297-like Protein"/>
    <property type="match status" value="1"/>
</dbReference>
<evidence type="ECO:0000313" key="16">
    <source>
        <dbReference type="Proteomes" id="UP000694397"/>
    </source>
</evidence>
<dbReference type="InterPro" id="IPR043502">
    <property type="entry name" value="DNA/RNA_pol_sf"/>
</dbReference>
<dbReference type="GO" id="GO:0003964">
    <property type="term" value="F:RNA-directed DNA polymerase activity"/>
    <property type="evidence" value="ECO:0007669"/>
    <property type="project" value="UniProtKB-KW"/>
</dbReference>
<dbReference type="PANTHER" id="PTHR37984:SF15">
    <property type="entry name" value="INTEGRASE CATALYTIC DOMAIN-CONTAINING PROTEIN"/>
    <property type="match status" value="1"/>
</dbReference>
<dbReference type="GO" id="GO:0004190">
    <property type="term" value="F:aspartic-type endopeptidase activity"/>
    <property type="evidence" value="ECO:0007669"/>
    <property type="project" value="UniProtKB-KW"/>
</dbReference>
<keyword evidence="16" id="KW-1185">Reference proteome</keyword>
<dbReference type="SUPFAM" id="SSF53098">
    <property type="entry name" value="Ribonuclease H-like"/>
    <property type="match status" value="1"/>
</dbReference>
<dbReference type="Pfam" id="PF24626">
    <property type="entry name" value="SH3_Tf2-1"/>
    <property type="match status" value="1"/>
</dbReference>
<evidence type="ECO:0000256" key="11">
    <source>
        <dbReference type="ARBA" id="ARBA00023172"/>
    </source>
</evidence>
<keyword evidence="2" id="KW-0645">Protease</keyword>
<comment type="subcellular location">
    <subcellularLocation>
        <location evidence="1">Nucleus</location>
    </subcellularLocation>
</comment>
<evidence type="ECO:0000256" key="3">
    <source>
        <dbReference type="ARBA" id="ARBA00022723"/>
    </source>
</evidence>
<keyword evidence="9" id="KW-0239">DNA-directed DNA polymerase</keyword>
<evidence type="ECO:0000256" key="5">
    <source>
        <dbReference type="ARBA" id="ARBA00022801"/>
    </source>
</evidence>
<evidence type="ECO:0000256" key="12">
    <source>
        <dbReference type="ARBA" id="ARBA00039658"/>
    </source>
</evidence>
<dbReference type="Pfam" id="PF00665">
    <property type="entry name" value="rve"/>
    <property type="match status" value="1"/>
</dbReference>
<keyword evidence="11" id="KW-0233">DNA recombination</keyword>
<evidence type="ECO:0000256" key="4">
    <source>
        <dbReference type="ARBA" id="ARBA00022750"/>
    </source>
</evidence>
<dbReference type="Gene3D" id="1.10.340.70">
    <property type="match status" value="1"/>
</dbReference>
<evidence type="ECO:0000259" key="13">
    <source>
        <dbReference type="PROSITE" id="PS50013"/>
    </source>
</evidence>
<dbReference type="GO" id="GO:0006508">
    <property type="term" value="P:proteolysis"/>
    <property type="evidence" value="ECO:0007669"/>
    <property type="project" value="UniProtKB-KW"/>
</dbReference>
<reference evidence="15" key="2">
    <citation type="submission" date="2025-08" db="UniProtKB">
        <authorList>
            <consortium name="Ensembl"/>
        </authorList>
    </citation>
    <scope>IDENTIFICATION</scope>
</reference>
<dbReference type="InterPro" id="IPR050951">
    <property type="entry name" value="Retrovirus_Pol_polyprotein"/>
</dbReference>
<dbReference type="SUPFAM" id="SSF54160">
    <property type="entry name" value="Chromo domain-like"/>
    <property type="match status" value="1"/>
</dbReference>
<feature type="domain" description="Chromo" evidence="13">
    <location>
        <begin position="635"/>
        <end position="665"/>
    </location>
</feature>
<keyword evidence="9" id="KW-0808">Transferase</keyword>
<dbReference type="GO" id="GO:0006310">
    <property type="term" value="P:DNA recombination"/>
    <property type="evidence" value="ECO:0007669"/>
    <property type="project" value="UniProtKB-KW"/>
</dbReference>
<dbReference type="Pfam" id="PF17921">
    <property type="entry name" value="Integrase_H2C2"/>
    <property type="match status" value="1"/>
</dbReference>
<dbReference type="PANTHER" id="PTHR37984">
    <property type="entry name" value="PROTEIN CBG26694"/>
    <property type="match status" value="1"/>
</dbReference>
<organism evidence="15 16">
    <name type="scientific">Scleropages formosus</name>
    <name type="common">Asian bonytongue</name>
    <name type="synonym">Osteoglossum formosum</name>
    <dbReference type="NCBI Taxonomy" id="113540"/>
    <lineage>
        <taxon>Eukaryota</taxon>
        <taxon>Metazoa</taxon>
        <taxon>Chordata</taxon>
        <taxon>Craniata</taxon>
        <taxon>Vertebrata</taxon>
        <taxon>Euteleostomi</taxon>
        <taxon>Actinopterygii</taxon>
        <taxon>Neopterygii</taxon>
        <taxon>Teleostei</taxon>
        <taxon>Osteoglossocephala</taxon>
        <taxon>Osteoglossomorpha</taxon>
        <taxon>Osteoglossiformes</taxon>
        <taxon>Osteoglossidae</taxon>
        <taxon>Scleropages</taxon>
    </lineage>
</organism>
<feature type="domain" description="Integrase catalytic" evidence="14">
    <location>
        <begin position="334"/>
        <end position="493"/>
    </location>
</feature>
<dbReference type="Gene3D" id="3.30.70.270">
    <property type="match status" value="1"/>
</dbReference>
<dbReference type="Gene3D" id="3.30.420.10">
    <property type="entry name" value="Ribonuclease H-like superfamily/Ribonuclease H"/>
    <property type="match status" value="1"/>
</dbReference>
<evidence type="ECO:0000256" key="7">
    <source>
        <dbReference type="ARBA" id="ARBA00022908"/>
    </source>
</evidence>
<evidence type="ECO:0000256" key="8">
    <source>
        <dbReference type="ARBA" id="ARBA00022918"/>
    </source>
</evidence>
<dbReference type="InterPro" id="IPR016197">
    <property type="entry name" value="Chromo-like_dom_sf"/>
</dbReference>
<keyword evidence="6" id="KW-0460">Magnesium</keyword>
<dbReference type="Ensembl" id="ENSSFOT00015053539.1">
    <property type="protein sequence ID" value="ENSSFOP00015054632.1"/>
    <property type="gene ID" value="ENSSFOG00015025740.1"/>
</dbReference>
<evidence type="ECO:0000256" key="9">
    <source>
        <dbReference type="ARBA" id="ARBA00022932"/>
    </source>
</evidence>
<dbReference type="OrthoDB" id="1430630at2759"/>
<dbReference type="InterPro" id="IPR036397">
    <property type="entry name" value="RNaseH_sf"/>
</dbReference>
<dbReference type="PROSITE" id="PS50013">
    <property type="entry name" value="CHROMO_2"/>
    <property type="match status" value="1"/>
</dbReference>
<dbReference type="Pfam" id="PF17919">
    <property type="entry name" value="RT_RNaseH_2"/>
    <property type="match status" value="1"/>
</dbReference>
<keyword evidence="8" id="KW-0695">RNA-directed DNA polymerase</keyword>
<evidence type="ECO:0000313" key="15">
    <source>
        <dbReference type="Ensembl" id="ENSSFOP00015054632.1"/>
    </source>
</evidence>
<dbReference type="Gene3D" id="2.40.50.40">
    <property type="match status" value="1"/>
</dbReference>
<dbReference type="PROSITE" id="PS50994">
    <property type="entry name" value="INTEGRASE"/>
    <property type="match status" value="1"/>
</dbReference>
<dbReference type="SUPFAM" id="SSF56672">
    <property type="entry name" value="DNA/RNA polymerases"/>
    <property type="match status" value="1"/>
</dbReference>
<keyword evidence="5" id="KW-0378">Hydrolase</keyword>
<dbReference type="FunFam" id="3.30.70.270:FF:000020">
    <property type="entry name" value="Transposon Tf2-6 polyprotein-like Protein"/>
    <property type="match status" value="1"/>
</dbReference>
<reference evidence="15" key="3">
    <citation type="submission" date="2025-09" db="UniProtKB">
        <authorList>
            <consortium name="Ensembl"/>
        </authorList>
    </citation>
    <scope>IDENTIFICATION</scope>
</reference>
<keyword evidence="7" id="KW-0229">DNA integration</keyword>
<dbReference type="GO" id="GO:0003887">
    <property type="term" value="F:DNA-directed DNA polymerase activity"/>
    <property type="evidence" value="ECO:0007669"/>
    <property type="project" value="UniProtKB-KW"/>
</dbReference>
<evidence type="ECO:0000256" key="2">
    <source>
        <dbReference type="ARBA" id="ARBA00022670"/>
    </source>
</evidence>
<dbReference type="InterPro" id="IPR041577">
    <property type="entry name" value="RT_RNaseH_2"/>
</dbReference>
<evidence type="ECO:0000256" key="10">
    <source>
        <dbReference type="ARBA" id="ARBA00023125"/>
    </source>
</evidence>
<evidence type="ECO:0000256" key="1">
    <source>
        <dbReference type="ARBA" id="ARBA00004123"/>
    </source>
</evidence>
<reference evidence="15 16" key="1">
    <citation type="submission" date="2019-04" db="EMBL/GenBank/DDBJ databases">
        <authorList>
            <consortium name="Wellcome Sanger Institute Data Sharing"/>
        </authorList>
    </citation>
    <scope>NUCLEOTIDE SEQUENCE [LARGE SCALE GENOMIC DNA]</scope>
</reference>
<sequence length="665" mass="75948">MDPGKVQTIQQWPRPTTTKALQRFLGFSNFYRRFIRNFSTIVAPLTTLTVSKTPRLPWNPEAQRAFENLKSKFSTAPILHQPDPELPFVVEVDASESGVGAVLSQRQGKPMKLYPCAFFSRKLSEAERNYDIGNRELLAIKLALEEWRHWLEGAQHPFLVFTDHKNLQYLQTARRLNARQARWALFFSRFQFTVTYRPGPKNIKADALSRLHDETQEVMEADYVLPRSCFVAPVQWDFTQDLAQAQQGDPEPPGKPSGKQYVPPGLRTTLLQWAHDHPAAGHPGFGKTQARIQQLYWWPSLREDVQDYIRACPVCAQSKASNQSPAGLLEPLPVPNRPWTHLALDFLVDLPLSDGKTTILTVIDRFSKGCRLIPLPKLPSALETAELLFQQVFRLYGIPEDIVSDRGPQFTSRVWRAFWKKLGVTVSMTSGYHPQANGQVERLQQDIGRYLRSYCLEHPTHWVRYLPWAEYAHNTLTHTSTGVSPFQCILGYQPPLFPWQPGSSDVPAVDSWYRTSGEVWAAVRRHLQESQTRIKHQADRHRRHLSLAPGQRVWLSTRGLQGPYMSKKLSPRYLGPFKIIRRVTPVSYRLQLPQHLRAHPTFHVSFLKPLATSLHQPASTPPDPILLPDGGAPAYAVRALLDSRRRGGVLQYLVDWEGYGPEERS</sequence>
<name>A0A8C9TP51_SCLFO</name>
<dbReference type="Proteomes" id="UP000694397">
    <property type="component" value="Chromosome 11"/>
</dbReference>
<dbReference type="InterPro" id="IPR012337">
    <property type="entry name" value="RNaseH-like_sf"/>
</dbReference>
<dbReference type="FunFam" id="1.10.340.70:FF:000001">
    <property type="entry name" value="Retrovirus-related Pol polyprotein from transposon gypsy-like Protein"/>
    <property type="match status" value="1"/>
</dbReference>
<dbReference type="GO" id="GO:0015074">
    <property type="term" value="P:DNA integration"/>
    <property type="evidence" value="ECO:0007669"/>
    <property type="project" value="UniProtKB-KW"/>
</dbReference>
<proteinExistence type="predicted"/>
<dbReference type="GO" id="GO:0003677">
    <property type="term" value="F:DNA binding"/>
    <property type="evidence" value="ECO:0007669"/>
    <property type="project" value="UniProtKB-KW"/>
</dbReference>
<evidence type="ECO:0000256" key="6">
    <source>
        <dbReference type="ARBA" id="ARBA00022842"/>
    </source>
</evidence>
<protein>
    <recommendedName>
        <fullName evidence="12">Gypsy retrotransposon integrase-like protein 1</fullName>
    </recommendedName>
</protein>
<keyword evidence="3" id="KW-0479">Metal-binding</keyword>
<dbReference type="InterPro" id="IPR000953">
    <property type="entry name" value="Chromo/chromo_shadow_dom"/>
</dbReference>
<dbReference type="InterPro" id="IPR056924">
    <property type="entry name" value="SH3_Tf2-1"/>
</dbReference>
<dbReference type="AlphaFoldDB" id="A0A8C9TP51"/>
<accession>A0A8C9TP51</accession>
<evidence type="ECO:0000259" key="14">
    <source>
        <dbReference type="PROSITE" id="PS50994"/>
    </source>
</evidence>
<dbReference type="GO" id="GO:0046872">
    <property type="term" value="F:metal ion binding"/>
    <property type="evidence" value="ECO:0007669"/>
    <property type="project" value="UniProtKB-KW"/>
</dbReference>
<dbReference type="GO" id="GO:0005634">
    <property type="term" value="C:nucleus"/>
    <property type="evidence" value="ECO:0007669"/>
    <property type="project" value="UniProtKB-SubCell"/>
</dbReference>
<dbReference type="GeneTree" id="ENSGT01040000240511"/>
<dbReference type="InterPro" id="IPR043128">
    <property type="entry name" value="Rev_trsase/Diguanyl_cyclase"/>
</dbReference>
<dbReference type="CDD" id="cd09274">
    <property type="entry name" value="RNase_HI_RT_Ty3"/>
    <property type="match status" value="1"/>
</dbReference>
<dbReference type="FunFam" id="3.10.20.370:FF:000003">
    <property type="entry name" value="Transposon Tf2-6 polyprotein"/>
    <property type="match status" value="1"/>
</dbReference>
<keyword evidence="9" id="KW-0548">Nucleotidyltransferase</keyword>
<keyword evidence="4" id="KW-0064">Aspartyl protease</keyword>
<dbReference type="InterPro" id="IPR001584">
    <property type="entry name" value="Integrase_cat-core"/>
</dbReference>